<dbReference type="InterPro" id="IPR008920">
    <property type="entry name" value="TF_FadR/GntR_C"/>
</dbReference>
<dbReference type="PANTHER" id="PTHR43537">
    <property type="entry name" value="TRANSCRIPTIONAL REGULATOR, GNTR FAMILY"/>
    <property type="match status" value="1"/>
</dbReference>
<dbReference type="GO" id="GO:0003700">
    <property type="term" value="F:DNA-binding transcription factor activity"/>
    <property type="evidence" value="ECO:0007669"/>
    <property type="project" value="InterPro"/>
</dbReference>
<reference evidence="6" key="1">
    <citation type="submission" date="2018-03" db="EMBL/GenBank/DDBJ databases">
        <authorList>
            <person name="Navarro De La Torre S."/>
        </authorList>
    </citation>
    <scope>NUCLEOTIDE SEQUENCE [LARGE SCALE GENOMIC DNA]</scope>
    <source>
        <strain evidence="6">EAod3</strain>
    </source>
</reference>
<sequence>MNDTRQFHLLAGIMTERDTRSDDAIYQSLWEAIVEHRLSPGARLPEDALAGAFGVSRTMIRRVLQRLALEQLVTLRTHRGAQITSPTPGEARDVFRARRLLEGALLTEVVERITPEDLQALTQIAEQERHARREQAIRLSARFHARLMAIAGNASLSEALSQLISRTSLIIAVYGRHRAGCPCEHPDLIALLEAGELAPIQTWMHQHLTGIEASLDFTASGDALPDFEHLFGHHREQNAS</sequence>
<dbReference type="Proteomes" id="UP000244934">
    <property type="component" value="Unassembled WGS sequence"/>
</dbReference>
<dbReference type="Pfam" id="PF00392">
    <property type="entry name" value="GntR"/>
    <property type="match status" value="1"/>
</dbReference>
<evidence type="ECO:0000259" key="4">
    <source>
        <dbReference type="PROSITE" id="PS50949"/>
    </source>
</evidence>
<proteinExistence type="predicted"/>
<dbReference type="Pfam" id="PF07729">
    <property type="entry name" value="FCD"/>
    <property type="match status" value="1"/>
</dbReference>
<keyword evidence="2" id="KW-0238">DNA-binding</keyword>
<feature type="domain" description="HTH gntR-type" evidence="4">
    <location>
        <begin position="19"/>
        <end position="86"/>
    </location>
</feature>
<dbReference type="Gene3D" id="1.10.10.10">
    <property type="entry name" value="Winged helix-like DNA-binding domain superfamily/Winged helix DNA-binding domain"/>
    <property type="match status" value="1"/>
</dbReference>
<dbReference type="SMART" id="SM00345">
    <property type="entry name" value="HTH_GNTR"/>
    <property type="match status" value="1"/>
</dbReference>
<dbReference type="InterPro" id="IPR036390">
    <property type="entry name" value="WH_DNA-bd_sf"/>
</dbReference>
<dbReference type="PANTHER" id="PTHR43537:SF53">
    <property type="entry name" value="HTH-TYPE TRANSCRIPTIONAL REPRESSOR NANR"/>
    <property type="match status" value="1"/>
</dbReference>
<dbReference type="SMART" id="SM00895">
    <property type="entry name" value="FCD"/>
    <property type="match status" value="1"/>
</dbReference>
<evidence type="ECO:0000256" key="1">
    <source>
        <dbReference type="ARBA" id="ARBA00023015"/>
    </source>
</evidence>
<dbReference type="SUPFAM" id="SSF48008">
    <property type="entry name" value="GntR ligand-binding domain-like"/>
    <property type="match status" value="1"/>
</dbReference>
<protein>
    <submittedName>
        <fullName evidence="5">HTH-type transcriptional repressor RspR</fullName>
    </submittedName>
</protein>
<dbReference type="EMBL" id="ONZI01000001">
    <property type="protein sequence ID" value="SPJ32798.1"/>
    <property type="molecule type" value="Genomic_DNA"/>
</dbReference>
<name>A0A2R8CIQ7_9GAMM</name>
<keyword evidence="1" id="KW-0805">Transcription regulation</keyword>
<keyword evidence="3" id="KW-0804">Transcription</keyword>
<dbReference type="SUPFAM" id="SSF46785">
    <property type="entry name" value="Winged helix' DNA-binding domain"/>
    <property type="match status" value="1"/>
</dbReference>
<keyword evidence="6" id="KW-1185">Reference proteome</keyword>
<evidence type="ECO:0000256" key="2">
    <source>
        <dbReference type="ARBA" id="ARBA00023125"/>
    </source>
</evidence>
<dbReference type="GO" id="GO:0003677">
    <property type="term" value="F:DNA binding"/>
    <property type="evidence" value="ECO:0007669"/>
    <property type="project" value="UniProtKB-KW"/>
</dbReference>
<accession>A0A2R8CIQ7</accession>
<dbReference type="AlphaFoldDB" id="A0A2R8CIQ7"/>
<evidence type="ECO:0000256" key="3">
    <source>
        <dbReference type="ARBA" id="ARBA00023163"/>
    </source>
</evidence>
<evidence type="ECO:0000313" key="5">
    <source>
        <dbReference type="EMBL" id="SPJ32798.1"/>
    </source>
</evidence>
<dbReference type="InterPro" id="IPR011711">
    <property type="entry name" value="GntR_C"/>
</dbReference>
<dbReference type="InterPro" id="IPR000524">
    <property type="entry name" value="Tscrpt_reg_HTH_GntR"/>
</dbReference>
<dbReference type="Gene3D" id="1.20.120.530">
    <property type="entry name" value="GntR ligand-binding domain-like"/>
    <property type="match status" value="1"/>
</dbReference>
<dbReference type="PROSITE" id="PS50949">
    <property type="entry name" value="HTH_GNTR"/>
    <property type="match status" value="1"/>
</dbReference>
<gene>
    <name evidence="5" type="primary">rspR_2</name>
    <name evidence="5" type="ORF">KSP9073_00799</name>
</gene>
<evidence type="ECO:0000313" key="6">
    <source>
        <dbReference type="Proteomes" id="UP000244934"/>
    </source>
</evidence>
<organism evidence="5 6">
    <name type="scientific">Kushneria phyllosphaerae</name>
    <dbReference type="NCBI Taxonomy" id="2100822"/>
    <lineage>
        <taxon>Bacteria</taxon>
        <taxon>Pseudomonadati</taxon>
        <taxon>Pseudomonadota</taxon>
        <taxon>Gammaproteobacteria</taxon>
        <taxon>Oceanospirillales</taxon>
        <taxon>Halomonadaceae</taxon>
        <taxon>Kushneria</taxon>
    </lineage>
</organism>
<dbReference type="InterPro" id="IPR036388">
    <property type="entry name" value="WH-like_DNA-bd_sf"/>
</dbReference>
<dbReference type="RefSeq" id="WP_207771398.1">
    <property type="nucleotide sequence ID" value="NZ_ONZI01000001.1"/>
</dbReference>